<sequence length="317" mass="35583">MLPPLSIIHSASDIATLFFIFGCLLFSIFSLVSVFQFHVKTLKSYLLKDFNSLWTVRTLLVSFISLWALSELLRLPILRRYPFPIFGSLTLTQQINLCKIHVVLTQGFFEPGFLVSLLFIVNISIRKRNPNDTWAMDICLLLSSCLPIFCLQVFFVFFKPKQEARFTEGFFRSYVIEDEDDGGSGTVLCTYPLLGTIIFGAFAILYIVIFLLSCWRVITLVINKGLRYRIYGLALAVLVALPTQVLLLGISVFWEPSEPAFQLIALAMFLSVLSCALVGEGVLVIKPIVDALAIDAECCSWRCDDSSREGNKDTAAI</sequence>
<feature type="transmembrane region" description="Helical" evidence="1">
    <location>
        <begin position="108"/>
        <end position="125"/>
    </location>
</feature>
<organism evidence="2 3">
    <name type="scientific">Nelumbo nucifera</name>
    <name type="common">Sacred lotus</name>
    <dbReference type="NCBI Taxonomy" id="4432"/>
    <lineage>
        <taxon>Eukaryota</taxon>
        <taxon>Viridiplantae</taxon>
        <taxon>Streptophyta</taxon>
        <taxon>Embryophyta</taxon>
        <taxon>Tracheophyta</taxon>
        <taxon>Spermatophyta</taxon>
        <taxon>Magnoliopsida</taxon>
        <taxon>Proteales</taxon>
        <taxon>Nelumbonaceae</taxon>
        <taxon>Nelumbo</taxon>
    </lineage>
</organism>
<protein>
    <submittedName>
        <fullName evidence="2">Uncharacterized protein</fullName>
    </submittedName>
</protein>
<feature type="transmembrane region" description="Helical" evidence="1">
    <location>
        <begin position="137"/>
        <end position="158"/>
    </location>
</feature>
<dbReference type="AlphaFoldDB" id="A0A822XEE2"/>
<evidence type="ECO:0000256" key="1">
    <source>
        <dbReference type="SAM" id="Phobius"/>
    </source>
</evidence>
<keyword evidence="1" id="KW-0812">Transmembrane</keyword>
<dbReference type="Proteomes" id="UP000607653">
    <property type="component" value="Unassembled WGS sequence"/>
</dbReference>
<reference evidence="2 3" key="1">
    <citation type="journal article" date="2020" name="Mol. Biol. Evol.">
        <title>Distinct Expression and Methylation Patterns for Genes with Different Fates following a Single Whole-Genome Duplication in Flowering Plants.</title>
        <authorList>
            <person name="Shi T."/>
            <person name="Rahmani R.S."/>
            <person name="Gugger P.F."/>
            <person name="Wang M."/>
            <person name="Li H."/>
            <person name="Zhang Y."/>
            <person name="Li Z."/>
            <person name="Wang Q."/>
            <person name="Van de Peer Y."/>
            <person name="Marchal K."/>
            <person name="Chen J."/>
        </authorList>
    </citation>
    <scope>NUCLEOTIDE SEQUENCE [LARGE SCALE GENOMIC DNA]</scope>
    <source>
        <tissue evidence="2">Leaf</tissue>
    </source>
</reference>
<gene>
    <name evidence="2" type="ORF">HUJ06_019486</name>
</gene>
<name>A0A822XEE2_NELNU</name>
<dbReference type="PANTHER" id="PTHR34116:SF9">
    <property type="entry name" value="OS08G0346600 PROTEIN"/>
    <property type="match status" value="1"/>
</dbReference>
<keyword evidence="1" id="KW-1133">Transmembrane helix</keyword>
<feature type="transmembrane region" description="Helical" evidence="1">
    <location>
        <begin position="12"/>
        <end position="32"/>
    </location>
</feature>
<dbReference type="EMBL" id="DUZY01000001">
    <property type="protein sequence ID" value="DAD18023.1"/>
    <property type="molecule type" value="Genomic_DNA"/>
</dbReference>
<dbReference type="PANTHER" id="PTHR34116">
    <property type="entry name" value="PLASMINOGEN ACTIVATOR INHIBITOR"/>
    <property type="match status" value="1"/>
</dbReference>
<feature type="transmembrane region" description="Helical" evidence="1">
    <location>
        <begin position="52"/>
        <end position="69"/>
    </location>
</feature>
<keyword evidence="3" id="KW-1185">Reference proteome</keyword>
<evidence type="ECO:0000313" key="2">
    <source>
        <dbReference type="EMBL" id="DAD18023.1"/>
    </source>
</evidence>
<feature type="transmembrane region" description="Helical" evidence="1">
    <location>
        <begin position="260"/>
        <end position="285"/>
    </location>
</feature>
<comment type="caution">
    <text evidence="2">The sequence shown here is derived from an EMBL/GenBank/DDBJ whole genome shotgun (WGS) entry which is preliminary data.</text>
</comment>
<feature type="transmembrane region" description="Helical" evidence="1">
    <location>
        <begin position="193"/>
        <end position="218"/>
    </location>
</feature>
<keyword evidence="1" id="KW-0472">Membrane</keyword>
<proteinExistence type="predicted"/>
<feature type="transmembrane region" description="Helical" evidence="1">
    <location>
        <begin position="230"/>
        <end position="254"/>
    </location>
</feature>
<accession>A0A822XEE2</accession>
<evidence type="ECO:0000313" key="3">
    <source>
        <dbReference type="Proteomes" id="UP000607653"/>
    </source>
</evidence>